<feature type="domain" description="Beta-lactamase class A catalytic" evidence="1">
    <location>
        <begin position="30"/>
        <end position="246"/>
    </location>
</feature>
<reference evidence="2" key="2">
    <citation type="journal article" date="2021" name="PeerJ">
        <title>Extensive microbial diversity within the chicken gut microbiome revealed by metagenomics and culture.</title>
        <authorList>
            <person name="Gilroy R."/>
            <person name="Ravi A."/>
            <person name="Getino M."/>
            <person name="Pursley I."/>
            <person name="Horton D.L."/>
            <person name="Alikhan N.F."/>
            <person name="Baker D."/>
            <person name="Gharbi K."/>
            <person name="Hall N."/>
            <person name="Watson M."/>
            <person name="Adriaenssens E.M."/>
            <person name="Foster-Nyarko E."/>
            <person name="Jarju S."/>
            <person name="Secka A."/>
            <person name="Antonio M."/>
            <person name="Oren A."/>
            <person name="Chaudhuri R.R."/>
            <person name="La Ragione R."/>
            <person name="Hildebrand F."/>
            <person name="Pallen M.J."/>
        </authorList>
    </citation>
    <scope>NUCLEOTIDE SEQUENCE</scope>
    <source>
        <strain evidence="2">ChiGjej1B1-24693</strain>
    </source>
</reference>
<keyword evidence="2" id="KW-0378">Hydrolase</keyword>
<evidence type="ECO:0000313" key="3">
    <source>
        <dbReference type="Proteomes" id="UP000886842"/>
    </source>
</evidence>
<dbReference type="Pfam" id="PF13354">
    <property type="entry name" value="Beta-lactamase2"/>
    <property type="match status" value="1"/>
</dbReference>
<sequence>MTDDRDVTVPKQPPVSPHVSHCILRGDGTELSSHDADRPCYAASTVKLAVLAALGREVAAGTIRLDEQIGAKHVFASKVPGAPDFRLVPDDVDRGLPPEGTPMSIGEVARRMIVVSSNECTNMLVERLGIELIGAVIADAGAEGVRMGRGFGDVAAVRAFGVANHVTARGLARLMAALITGRLCEDDRVNTWMTDLLQAQASPVLAADLPAGVRWGSKDGYVTGIRHDVAWFGAPGPEALVVAVCTEGVDHDAANQAIATIGRIAHDLAGESHAWTP</sequence>
<accession>A0A9D1GZX0</accession>
<dbReference type="SUPFAM" id="SSF56601">
    <property type="entry name" value="beta-lactamase/transpeptidase-like"/>
    <property type="match status" value="1"/>
</dbReference>
<name>A0A9D1GZX0_9ACTN</name>
<dbReference type="Gene3D" id="3.40.710.10">
    <property type="entry name" value="DD-peptidase/beta-lactamase superfamily"/>
    <property type="match status" value="1"/>
</dbReference>
<dbReference type="GO" id="GO:0008800">
    <property type="term" value="F:beta-lactamase activity"/>
    <property type="evidence" value="ECO:0007669"/>
    <property type="project" value="InterPro"/>
</dbReference>
<protein>
    <submittedName>
        <fullName evidence="2">Serine hydrolase</fullName>
    </submittedName>
</protein>
<dbReference type="GO" id="GO:0046677">
    <property type="term" value="P:response to antibiotic"/>
    <property type="evidence" value="ECO:0007669"/>
    <property type="project" value="InterPro"/>
</dbReference>
<dbReference type="InterPro" id="IPR012338">
    <property type="entry name" value="Beta-lactam/transpept-like"/>
</dbReference>
<dbReference type="GO" id="GO:0030655">
    <property type="term" value="P:beta-lactam antibiotic catabolic process"/>
    <property type="evidence" value="ECO:0007669"/>
    <property type="project" value="InterPro"/>
</dbReference>
<dbReference type="Proteomes" id="UP000886842">
    <property type="component" value="Unassembled WGS sequence"/>
</dbReference>
<evidence type="ECO:0000313" key="2">
    <source>
        <dbReference type="EMBL" id="HIT76589.1"/>
    </source>
</evidence>
<evidence type="ECO:0000259" key="1">
    <source>
        <dbReference type="Pfam" id="PF13354"/>
    </source>
</evidence>
<dbReference type="PANTHER" id="PTHR35333">
    <property type="entry name" value="BETA-LACTAMASE"/>
    <property type="match status" value="1"/>
</dbReference>
<dbReference type="InterPro" id="IPR045155">
    <property type="entry name" value="Beta-lactam_cat"/>
</dbReference>
<comment type="caution">
    <text evidence="2">The sequence shown here is derived from an EMBL/GenBank/DDBJ whole genome shotgun (WGS) entry which is preliminary data.</text>
</comment>
<dbReference type="EMBL" id="DVLP01000395">
    <property type="protein sequence ID" value="HIT76589.1"/>
    <property type="molecule type" value="Genomic_DNA"/>
</dbReference>
<dbReference type="PANTHER" id="PTHR35333:SF3">
    <property type="entry name" value="BETA-LACTAMASE-TYPE TRANSPEPTIDASE FOLD CONTAINING PROTEIN"/>
    <property type="match status" value="1"/>
</dbReference>
<reference evidence="2" key="1">
    <citation type="submission" date="2020-10" db="EMBL/GenBank/DDBJ databases">
        <authorList>
            <person name="Gilroy R."/>
        </authorList>
    </citation>
    <scope>NUCLEOTIDE SEQUENCE</scope>
    <source>
        <strain evidence="2">ChiGjej1B1-24693</strain>
    </source>
</reference>
<proteinExistence type="predicted"/>
<gene>
    <name evidence="2" type="ORF">IAA98_13475</name>
</gene>
<dbReference type="AlphaFoldDB" id="A0A9D1GZX0"/>
<organism evidence="2 3">
    <name type="scientific">Candidatus Avipropionibacterium avicola</name>
    <dbReference type="NCBI Taxonomy" id="2840701"/>
    <lineage>
        <taxon>Bacteria</taxon>
        <taxon>Bacillati</taxon>
        <taxon>Actinomycetota</taxon>
        <taxon>Actinomycetes</taxon>
        <taxon>Propionibacteriales</taxon>
        <taxon>Propionibacteriaceae</taxon>
        <taxon>Propionibacteriaceae incertae sedis</taxon>
        <taxon>Candidatus Avipropionibacterium</taxon>
    </lineage>
</organism>
<dbReference type="InterPro" id="IPR000871">
    <property type="entry name" value="Beta-lactam_class-A"/>
</dbReference>